<evidence type="ECO:0000256" key="2">
    <source>
        <dbReference type="SAM" id="Phobius"/>
    </source>
</evidence>
<accession>A0A545T149</accession>
<feature type="transmembrane region" description="Helical" evidence="2">
    <location>
        <begin position="34"/>
        <end position="57"/>
    </location>
</feature>
<reference evidence="3 4" key="1">
    <citation type="submission" date="2019-06" db="EMBL/GenBank/DDBJ databases">
        <title>Draft genome of Aliikangiella marina GYP-15.</title>
        <authorList>
            <person name="Wang G."/>
        </authorList>
    </citation>
    <scope>NUCLEOTIDE SEQUENCE [LARGE SCALE GENOMIC DNA]</scope>
    <source>
        <strain evidence="3 4">GYP-15</strain>
    </source>
</reference>
<comment type="caution">
    <text evidence="3">The sequence shown here is derived from an EMBL/GenBank/DDBJ whole genome shotgun (WGS) entry which is preliminary data.</text>
</comment>
<feature type="transmembrane region" description="Helical" evidence="2">
    <location>
        <begin position="137"/>
        <end position="161"/>
    </location>
</feature>
<proteinExistence type="predicted"/>
<dbReference type="EMBL" id="VIKR01000007">
    <property type="protein sequence ID" value="TQV70919.1"/>
    <property type="molecule type" value="Genomic_DNA"/>
</dbReference>
<feature type="region of interest" description="Disordered" evidence="1">
    <location>
        <begin position="1"/>
        <end position="21"/>
    </location>
</feature>
<feature type="transmembrane region" description="Helical" evidence="2">
    <location>
        <begin position="96"/>
        <end position="116"/>
    </location>
</feature>
<keyword evidence="2" id="KW-0812">Transmembrane</keyword>
<dbReference type="RefSeq" id="WP_142944136.1">
    <property type="nucleotide sequence ID" value="NZ_VIKR01000007.1"/>
</dbReference>
<gene>
    <name evidence="3" type="ORF">FLL45_21570</name>
</gene>
<sequence>MQTQEENLPDNPYESPKSQVSNASEDPAIYQGKVYNGFAVAIATLFGSVLAAGLVLHSNFTHFNKNLQAGITVVFTIIATIVFLFASLFVKYPSSLMYLTFNFVLAIIVFPLTIILQGAELDEHEEADLPFHSVFRAAMIGIACLFAMGMMLVFAYTMFIMSQP</sequence>
<organism evidence="3 4">
    <name type="scientific">Aliikangiella marina</name>
    <dbReference type="NCBI Taxonomy" id="1712262"/>
    <lineage>
        <taxon>Bacteria</taxon>
        <taxon>Pseudomonadati</taxon>
        <taxon>Pseudomonadota</taxon>
        <taxon>Gammaproteobacteria</taxon>
        <taxon>Oceanospirillales</taxon>
        <taxon>Pleioneaceae</taxon>
        <taxon>Aliikangiella</taxon>
    </lineage>
</organism>
<dbReference type="OrthoDB" id="9849902at2"/>
<feature type="transmembrane region" description="Helical" evidence="2">
    <location>
        <begin position="69"/>
        <end position="90"/>
    </location>
</feature>
<name>A0A545T149_9GAMM</name>
<keyword evidence="4" id="KW-1185">Reference proteome</keyword>
<keyword evidence="2" id="KW-1133">Transmembrane helix</keyword>
<keyword evidence="2" id="KW-0472">Membrane</keyword>
<evidence type="ECO:0000313" key="4">
    <source>
        <dbReference type="Proteomes" id="UP000317839"/>
    </source>
</evidence>
<evidence type="ECO:0000313" key="3">
    <source>
        <dbReference type="EMBL" id="TQV70919.1"/>
    </source>
</evidence>
<protein>
    <submittedName>
        <fullName evidence="3">Uncharacterized protein</fullName>
    </submittedName>
</protein>
<dbReference type="AlphaFoldDB" id="A0A545T149"/>
<dbReference type="Proteomes" id="UP000317839">
    <property type="component" value="Unassembled WGS sequence"/>
</dbReference>
<evidence type="ECO:0000256" key="1">
    <source>
        <dbReference type="SAM" id="MobiDB-lite"/>
    </source>
</evidence>